<dbReference type="GO" id="GO:0022857">
    <property type="term" value="F:transmembrane transporter activity"/>
    <property type="evidence" value="ECO:0007669"/>
    <property type="project" value="InterPro"/>
</dbReference>
<dbReference type="PANTHER" id="PTHR30472">
    <property type="entry name" value="FERRIC ENTEROBACTIN TRANSPORT SYSTEM PERMEASE PROTEIN"/>
    <property type="match status" value="1"/>
</dbReference>
<comment type="similarity">
    <text evidence="2">Belongs to the binding-protein-dependent transport system permease family. FecCD subfamily.</text>
</comment>
<feature type="transmembrane region" description="Helical" evidence="8">
    <location>
        <begin position="145"/>
        <end position="164"/>
    </location>
</feature>
<evidence type="ECO:0000256" key="6">
    <source>
        <dbReference type="ARBA" id="ARBA00022989"/>
    </source>
</evidence>
<dbReference type="EMBL" id="NIDE01000006">
    <property type="protein sequence ID" value="OWK41264.1"/>
    <property type="molecule type" value="Genomic_DNA"/>
</dbReference>
<evidence type="ECO:0000256" key="4">
    <source>
        <dbReference type="ARBA" id="ARBA00022475"/>
    </source>
</evidence>
<dbReference type="Proteomes" id="UP000214646">
    <property type="component" value="Unassembled WGS sequence"/>
</dbReference>
<evidence type="ECO:0000256" key="1">
    <source>
        <dbReference type="ARBA" id="ARBA00004651"/>
    </source>
</evidence>
<evidence type="ECO:0000256" key="2">
    <source>
        <dbReference type="ARBA" id="ARBA00007935"/>
    </source>
</evidence>
<sequence>MGESDHNPTPNAPGVSPKRGTHLATYRMVVVFACLIVMTAGVGVGSLAIGTERLGVADVTAAVFGYPTSPVTHAIVVKIRVPRAVLGVLVGAALGAAGAAYQALFRNPLADPFVVGASSGAAVGAAIAIVSGWGGWVAGFGPTSLGAFAGALLAVLLVYAVAAVGRMPPVTLLLAGSTVSTMLGGVLYLIMTLADKQLHQIFAWLMGGLAGHGWDTVAGAWAPIVIGTTVLSLLGRPLDAVCCGEDVARALGLRVGGVVAIVLLAANLAVAAAVAAGGVIGFVGLVAPHLARPLVGAAHARLIPASGLIGATLLLIADCAARSLVPPLELPIGVLTAVVGGPIFLIVLRSKSASAAEGMG</sequence>
<feature type="transmembrane region" description="Helical" evidence="8">
    <location>
        <begin position="113"/>
        <end position="133"/>
    </location>
</feature>
<evidence type="ECO:0000256" key="5">
    <source>
        <dbReference type="ARBA" id="ARBA00022692"/>
    </source>
</evidence>
<comment type="caution">
    <text evidence="9">The sequence shown here is derived from an EMBL/GenBank/DDBJ whole genome shotgun (WGS) entry which is preliminary data.</text>
</comment>
<evidence type="ECO:0000313" key="10">
    <source>
        <dbReference type="Proteomes" id="UP000214646"/>
    </source>
</evidence>
<evidence type="ECO:0000256" key="7">
    <source>
        <dbReference type="ARBA" id="ARBA00023136"/>
    </source>
</evidence>
<feature type="transmembrane region" description="Helical" evidence="8">
    <location>
        <begin position="302"/>
        <end position="324"/>
    </location>
</feature>
<dbReference type="RefSeq" id="WP_202973995.1">
    <property type="nucleotide sequence ID" value="NZ_NIDE01000006.1"/>
</dbReference>
<dbReference type="Gene3D" id="1.10.3470.10">
    <property type="entry name" value="ABC transporter involved in vitamin B12 uptake, BtuC"/>
    <property type="match status" value="1"/>
</dbReference>
<keyword evidence="5 8" id="KW-0812">Transmembrane</keyword>
<dbReference type="Pfam" id="PF01032">
    <property type="entry name" value="FecCD"/>
    <property type="match status" value="1"/>
</dbReference>
<dbReference type="CDD" id="cd06550">
    <property type="entry name" value="TM_ABC_iron-siderophores_like"/>
    <property type="match status" value="1"/>
</dbReference>
<feature type="transmembrane region" description="Helical" evidence="8">
    <location>
        <begin position="257"/>
        <end position="290"/>
    </location>
</feature>
<evidence type="ECO:0000256" key="3">
    <source>
        <dbReference type="ARBA" id="ARBA00022448"/>
    </source>
</evidence>
<dbReference type="GO" id="GO:0005886">
    <property type="term" value="C:plasma membrane"/>
    <property type="evidence" value="ECO:0007669"/>
    <property type="project" value="UniProtKB-SubCell"/>
</dbReference>
<protein>
    <submittedName>
        <fullName evidence="9">Vitamin B12 ABC transporter, permease component BtuC</fullName>
    </submittedName>
</protein>
<keyword evidence="10" id="KW-1185">Reference proteome</keyword>
<evidence type="ECO:0000256" key="8">
    <source>
        <dbReference type="SAM" id="Phobius"/>
    </source>
</evidence>
<dbReference type="FunFam" id="1.10.3470.10:FF:000001">
    <property type="entry name" value="Vitamin B12 ABC transporter permease BtuC"/>
    <property type="match status" value="1"/>
</dbReference>
<feature type="transmembrane region" description="Helical" evidence="8">
    <location>
        <begin position="84"/>
        <end position="101"/>
    </location>
</feature>
<proteinExistence type="inferred from homology"/>
<organism evidence="9 10">
    <name type="scientific">Fimbriiglobus ruber</name>
    <dbReference type="NCBI Taxonomy" id="1908690"/>
    <lineage>
        <taxon>Bacteria</taxon>
        <taxon>Pseudomonadati</taxon>
        <taxon>Planctomycetota</taxon>
        <taxon>Planctomycetia</taxon>
        <taxon>Gemmatales</taxon>
        <taxon>Gemmataceae</taxon>
        <taxon>Fimbriiglobus</taxon>
    </lineage>
</organism>
<dbReference type="PANTHER" id="PTHR30472:SF25">
    <property type="entry name" value="ABC TRANSPORTER PERMEASE PROTEIN MJ0876-RELATED"/>
    <property type="match status" value="1"/>
</dbReference>
<reference evidence="10" key="1">
    <citation type="submission" date="2017-06" db="EMBL/GenBank/DDBJ databases">
        <title>Genome analysis of Fimbriiglobus ruber SP5, the first member of the order Planctomycetales with confirmed chitinolytic capability.</title>
        <authorList>
            <person name="Ravin N.V."/>
            <person name="Rakitin A.L."/>
            <person name="Ivanova A.A."/>
            <person name="Beletsky A.V."/>
            <person name="Kulichevskaya I.S."/>
            <person name="Mardanov A.V."/>
            <person name="Dedysh S.N."/>
        </authorList>
    </citation>
    <scope>NUCLEOTIDE SEQUENCE [LARGE SCALE GENOMIC DNA]</scope>
    <source>
        <strain evidence="10">SP5</strain>
    </source>
</reference>
<dbReference type="AlphaFoldDB" id="A0A225DNJ0"/>
<dbReference type="SUPFAM" id="SSF81345">
    <property type="entry name" value="ABC transporter involved in vitamin B12 uptake, BtuC"/>
    <property type="match status" value="1"/>
</dbReference>
<keyword evidence="6 8" id="KW-1133">Transmembrane helix</keyword>
<keyword evidence="4" id="KW-1003">Cell membrane</keyword>
<keyword evidence="7 8" id="KW-0472">Membrane</keyword>
<feature type="transmembrane region" description="Helical" evidence="8">
    <location>
        <begin position="28"/>
        <end position="49"/>
    </location>
</feature>
<accession>A0A225DNJ0</accession>
<dbReference type="InterPro" id="IPR037294">
    <property type="entry name" value="ABC_BtuC-like"/>
</dbReference>
<comment type="subcellular location">
    <subcellularLocation>
        <location evidence="1">Cell membrane</location>
        <topology evidence="1">Multi-pass membrane protein</topology>
    </subcellularLocation>
</comment>
<feature type="transmembrane region" description="Helical" evidence="8">
    <location>
        <begin position="170"/>
        <end position="190"/>
    </location>
</feature>
<evidence type="ECO:0000313" key="9">
    <source>
        <dbReference type="EMBL" id="OWK41264.1"/>
    </source>
</evidence>
<keyword evidence="3" id="KW-0813">Transport</keyword>
<dbReference type="InterPro" id="IPR000522">
    <property type="entry name" value="ABC_transptr_permease_BtuC"/>
</dbReference>
<name>A0A225DNJ0_9BACT</name>
<gene>
    <name evidence="9" type="ORF">FRUB_04627</name>
</gene>
<feature type="transmembrane region" description="Helical" evidence="8">
    <location>
        <begin position="330"/>
        <end position="348"/>
    </location>
</feature>